<feature type="compositionally biased region" description="Basic and acidic residues" evidence="1">
    <location>
        <begin position="402"/>
        <end position="429"/>
    </location>
</feature>
<sequence length="939" mass="109870">MKSLLKKNIKQDYTIEFKHIKGLDIGDNIEVVLKWRRGDKKENKGTIEKALVHNGEIIYSPVQVVHIHCTLFLTKNGYDEKGLEISLHTTGKKTKELCEGFIDLAKYADLNGASKDLSVKLIGKNPAIVEMSISSLLGEAGGSSDETEVLQMKASATTDIHELLVQQVSKKQEEDEKEEELEEKQRKQKEIAEREEAERQKKLQEQQQQIREADMFAAASSSVKIKGKKEKDTKKKFTQEDLDKACEKAVREALKMKKEKYHKIRDDLQNQLKNTTESLTQQKENAIKEKENQIDELNKKISSLEEEVKEKETLKVSLANAESNGKQLSEVIEKNKIEREEEKKQVEQQLEELKKEKKEEENKKEELKKQLEEEQKEKSNIKVALAASEAVVVGLKAEVEKKENEITEQKKRDEQEKEELKKKIEETEKNAAAGSEQILNQKNAEIEQVKNEKDNLNKEIEELKKINKEIKEKIEKQQKEVEESNKKYNENIVIIEQQKKDIENIKEEKEELIKKNNEKEEEIKQVITQNEILKKRIEEFENNKGDDIKTSVVLTERIEELTQGINEEREKNKVIEEKYSKEVNNLNNKIKEFEEIQKKQEEENEKKIELIKNDKEKEITELKCEIENLKKENKEEIVLKEKIEDKQEKEIKIVEDYEKSEMKYNENNKPVFGLILKKYINEGETKEIQEFEIIKNFGECDLESAVYLLNSIIEVTQSEKTEYVERNNTLKNQLMNIQYKFFIKCIQIASSKLNGFIELMIKDNQCFERRRAAEFEQLTANYTVSYLKEINKILKKNNTNDITQKQIMIQIITYMSYFVINTLIQNDKYINCSKGLQLKFFFSIMEAELCENRDISYLRDYLQLAIETSGLLVLDHSNEHFNVKEIHQTLPHLSGSIIYALLSRFKPDNLNNEIIDKSVLSQIDKNDTPIPSCFELIKY</sequence>
<evidence type="ECO:0000259" key="3">
    <source>
        <dbReference type="PROSITE" id="PS51840"/>
    </source>
</evidence>
<dbReference type="PROSITE" id="PS51840">
    <property type="entry name" value="C2_NT"/>
    <property type="match status" value="1"/>
</dbReference>
<keyword evidence="5" id="KW-1185">Reference proteome</keyword>
<evidence type="ECO:0000313" key="4">
    <source>
        <dbReference type="EMBL" id="GAB1226335.1"/>
    </source>
</evidence>
<gene>
    <name evidence="4" type="ORF">ENUP19_0284G0068</name>
</gene>
<organism evidence="4 5">
    <name type="scientific">Entamoeba nuttalli</name>
    <dbReference type="NCBI Taxonomy" id="412467"/>
    <lineage>
        <taxon>Eukaryota</taxon>
        <taxon>Amoebozoa</taxon>
        <taxon>Evosea</taxon>
        <taxon>Archamoebae</taxon>
        <taxon>Mastigamoebida</taxon>
        <taxon>Entamoebidae</taxon>
        <taxon>Entamoeba</taxon>
    </lineage>
</organism>
<feature type="region of interest" description="Disordered" evidence="1">
    <location>
        <begin position="317"/>
        <end position="380"/>
    </location>
</feature>
<feature type="compositionally biased region" description="Basic and acidic residues" evidence="1">
    <location>
        <begin position="183"/>
        <end position="204"/>
    </location>
</feature>
<accession>A0ABQ0DU08</accession>
<dbReference type="PROSITE" id="PS51126">
    <property type="entry name" value="DILUTE"/>
    <property type="match status" value="1"/>
</dbReference>
<evidence type="ECO:0008006" key="6">
    <source>
        <dbReference type="Google" id="ProtNLM"/>
    </source>
</evidence>
<protein>
    <recommendedName>
        <fullName evidence="6">GRIP domain containing protein RUD3</fullName>
    </recommendedName>
</protein>
<feature type="region of interest" description="Disordered" evidence="1">
    <location>
        <begin position="402"/>
        <end position="439"/>
    </location>
</feature>
<comment type="caution">
    <text evidence="4">The sequence shown here is derived from an EMBL/GenBank/DDBJ whole genome shotgun (WGS) entry which is preliminary data.</text>
</comment>
<dbReference type="Proteomes" id="UP001628156">
    <property type="component" value="Unassembled WGS sequence"/>
</dbReference>
<evidence type="ECO:0000313" key="5">
    <source>
        <dbReference type="Proteomes" id="UP001628156"/>
    </source>
</evidence>
<dbReference type="SMART" id="SM01132">
    <property type="entry name" value="DIL"/>
    <property type="match status" value="1"/>
</dbReference>
<dbReference type="Pfam" id="PF10358">
    <property type="entry name" value="NT-C2"/>
    <property type="match status" value="1"/>
</dbReference>
<dbReference type="EMBL" id="BAAFRS010000284">
    <property type="protein sequence ID" value="GAB1226335.1"/>
    <property type="molecule type" value="Genomic_DNA"/>
</dbReference>
<dbReference type="InterPro" id="IPR002710">
    <property type="entry name" value="Dilute_dom"/>
</dbReference>
<feature type="domain" description="C2 NT-type" evidence="3">
    <location>
        <begin position="1"/>
        <end position="139"/>
    </location>
</feature>
<feature type="compositionally biased region" description="Basic and acidic residues" evidence="1">
    <location>
        <begin position="331"/>
        <end position="380"/>
    </location>
</feature>
<dbReference type="InterPro" id="IPR019448">
    <property type="entry name" value="NT-C2"/>
</dbReference>
<dbReference type="Pfam" id="PF01843">
    <property type="entry name" value="DIL"/>
    <property type="match status" value="1"/>
</dbReference>
<evidence type="ECO:0000256" key="1">
    <source>
        <dbReference type="SAM" id="MobiDB-lite"/>
    </source>
</evidence>
<feature type="region of interest" description="Disordered" evidence="1">
    <location>
        <begin position="169"/>
        <end position="235"/>
    </location>
</feature>
<name>A0ABQ0DU08_9EUKA</name>
<feature type="domain" description="Dilute" evidence="2">
    <location>
        <begin position="710"/>
        <end position="928"/>
    </location>
</feature>
<reference evidence="4 5" key="1">
    <citation type="journal article" date="2019" name="PLoS Negl. Trop. Dis.">
        <title>Whole genome sequencing of Entamoeba nuttalli reveals mammalian host-related molecular signatures and a novel octapeptide-repeat surface protein.</title>
        <authorList>
            <person name="Tanaka M."/>
            <person name="Makiuchi T."/>
            <person name="Komiyama T."/>
            <person name="Shiina T."/>
            <person name="Osaki K."/>
            <person name="Tachibana H."/>
        </authorList>
    </citation>
    <scope>NUCLEOTIDE SEQUENCE [LARGE SCALE GENOMIC DNA]</scope>
    <source>
        <strain evidence="4 5">P19-061405</strain>
    </source>
</reference>
<proteinExistence type="predicted"/>
<evidence type="ECO:0000259" key="2">
    <source>
        <dbReference type="PROSITE" id="PS51126"/>
    </source>
</evidence>